<evidence type="ECO:0000256" key="10">
    <source>
        <dbReference type="PROSITE-ProRule" id="PRU10141"/>
    </source>
</evidence>
<feature type="compositionally biased region" description="Gly residues" evidence="11">
    <location>
        <begin position="280"/>
        <end position="289"/>
    </location>
</feature>
<feature type="compositionally biased region" description="Low complexity" evidence="11">
    <location>
        <begin position="496"/>
        <end position="509"/>
    </location>
</feature>
<evidence type="ECO:0000259" key="12">
    <source>
        <dbReference type="PROSITE" id="PS50011"/>
    </source>
</evidence>
<feature type="compositionally biased region" description="Low complexity" evidence="11">
    <location>
        <begin position="67"/>
        <end position="88"/>
    </location>
</feature>
<feature type="compositionally biased region" description="Low complexity" evidence="11">
    <location>
        <begin position="200"/>
        <end position="215"/>
    </location>
</feature>
<dbReference type="InterPro" id="IPR017441">
    <property type="entry name" value="Protein_kinase_ATP_BS"/>
</dbReference>
<dbReference type="PANTHER" id="PTHR24058">
    <property type="entry name" value="DUAL SPECIFICITY PROTEIN KINASE"/>
    <property type="match status" value="1"/>
</dbReference>
<evidence type="ECO:0000256" key="7">
    <source>
        <dbReference type="ARBA" id="ARBA00022741"/>
    </source>
</evidence>
<feature type="compositionally biased region" description="Basic and acidic residues" evidence="11">
    <location>
        <begin position="531"/>
        <end position="548"/>
    </location>
</feature>
<feature type="compositionally biased region" description="Low complexity" evidence="11">
    <location>
        <begin position="1096"/>
        <end position="1129"/>
    </location>
</feature>
<feature type="compositionally biased region" description="Low complexity" evidence="11">
    <location>
        <begin position="227"/>
        <end position="257"/>
    </location>
</feature>
<comment type="subcellular location">
    <subcellularLocation>
        <location evidence="1">Cytoplasm</location>
    </subcellularLocation>
</comment>
<gene>
    <name evidence="13" type="ORF">PSFLO_03276</name>
</gene>
<dbReference type="PROSITE" id="PS00108">
    <property type="entry name" value="PROTEIN_KINASE_ST"/>
    <property type="match status" value="1"/>
</dbReference>
<evidence type="ECO:0000256" key="9">
    <source>
        <dbReference type="ARBA" id="ARBA00022840"/>
    </source>
</evidence>
<comment type="similarity">
    <text evidence="2">Belongs to the protein kinase superfamily. CMGC Ser/Thr protein kinase family. MNB/DYRK subfamily.</text>
</comment>
<feature type="domain" description="Protein kinase" evidence="12">
    <location>
        <begin position="672"/>
        <end position="1003"/>
    </location>
</feature>
<evidence type="ECO:0000256" key="1">
    <source>
        <dbReference type="ARBA" id="ARBA00004496"/>
    </source>
</evidence>
<dbReference type="CDD" id="cd14212">
    <property type="entry name" value="PKc_YAK1"/>
    <property type="match status" value="1"/>
</dbReference>
<feature type="compositionally biased region" description="Low complexity" evidence="11">
    <location>
        <begin position="1239"/>
        <end position="1250"/>
    </location>
</feature>
<dbReference type="Proteomes" id="UP000323386">
    <property type="component" value="Unassembled WGS sequence"/>
</dbReference>
<evidence type="ECO:0000256" key="6">
    <source>
        <dbReference type="ARBA" id="ARBA00022679"/>
    </source>
</evidence>
<evidence type="ECO:0000313" key="13">
    <source>
        <dbReference type="EMBL" id="SPO37800.1"/>
    </source>
</evidence>
<feature type="region of interest" description="Disordered" evidence="11">
    <location>
        <begin position="1091"/>
        <end position="1129"/>
    </location>
</feature>
<dbReference type="InterPro" id="IPR011009">
    <property type="entry name" value="Kinase-like_dom_sf"/>
</dbReference>
<reference evidence="13 14" key="1">
    <citation type="submission" date="2018-03" db="EMBL/GenBank/DDBJ databases">
        <authorList>
            <person name="Guldener U."/>
        </authorList>
    </citation>
    <scope>NUCLEOTIDE SEQUENCE [LARGE SCALE GENOMIC DNA]</scope>
    <source>
        <strain evidence="13 14">DAOM196992</strain>
    </source>
</reference>
<feature type="compositionally biased region" description="Low complexity" evidence="11">
    <location>
        <begin position="1315"/>
        <end position="1335"/>
    </location>
</feature>
<dbReference type="Gene3D" id="1.10.510.10">
    <property type="entry name" value="Transferase(Phosphotransferase) domain 1"/>
    <property type="match status" value="1"/>
</dbReference>
<dbReference type="Gene3D" id="3.30.200.20">
    <property type="entry name" value="Phosphorylase Kinase, domain 1"/>
    <property type="match status" value="1"/>
</dbReference>
<feature type="compositionally biased region" description="Gly residues" evidence="11">
    <location>
        <begin position="1490"/>
        <end position="1501"/>
    </location>
</feature>
<keyword evidence="14" id="KW-1185">Reference proteome</keyword>
<feature type="region of interest" description="Disordered" evidence="11">
    <location>
        <begin position="112"/>
        <end position="393"/>
    </location>
</feature>
<dbReference type="InterPro" id="IPR008271">
    <property type="entry name" value="Ser/Thr_kinase_AS"/>
</dbReference>
<keyword evidence="9 10" id="KW-0067">ATP-binding</keyword>
<evidence type="ECO:0000256" key="2">
    <source>
        <dbReference type="ARBA" id="ARBA00008867"/>
    </source>
</evidence>
<accession>A0A5C3F157</accession>
<dbReference type="InterPro" id="IPR000719">
    <property type="entry name" value="Prot_kinase_dom"/>
</dbReference>
<sequence length="1501" mass="155927">MARPSSAYIGDEFSSLQHDSHVGINMGAYDHLGGGSGGGSAAQYASASNSHRSPQASGSGSASRYQSGSMAPPLGPGPSSSTTGLGSLGFDSLDTHSASNAISTYASPRLAQAHAGGSSDGYDGSRYASNATLDPHRGGNGLARDAGLGRSLSMGHATHSTHRASTGSALHSGSHAATNNHPPTSAPYDQQHHLLGPTTSSSSSNSRVSSYAMGNSPGGGGSGSQGAGAMTSLSSALDLPSSSSTGHGNSNTASGTTAGMHRQPSNQHPNSLMPASHLGAGTGYGGSGSGSRRSSAILGGSSSAHYGSSAAPRSPNSTHDSLMPSAYSPNHTVGSQRYSTNLGSSALGRRNSGSSGGGTFMDLTPPGTGGLRESRGPSPNQPQRSQYDAQSLGGLGDTLPYAYTSSSSSAAYVNSGGAGSSAKHATGGNLRNSQGPPPRSSNAGNSDYGAASQSNNSNSWNQAASLSNSRSGAAATGESHRNIDVGVSGRTQTNAGLSSLRSSGLYGDLTSGIHPQASDQGNSYALPAPGDHSRRTSMRKEPSSHRPRRAVEGFRRVRDLDDLRPVMDKSTAAASGAAAIADGKAATAAAKTTIRRADPAGGFVSPLKALTAYLHHTYHLVNPAFFYELSFNPRRVLTKPSKPMQNDGYDNEDNDYILYVNDWLGTEEGHKYLILDTLGQGTFGQVVKCQDMTTHEIVAVKVIKNKPAYFNQSMMEVTVLEMLNGSWDPHDEHHILRLKDTFIHAKHLCLVFELLSSNLYELIKQNSFRGLSTSLVRVFTAQLLDALTVLYEARLIHCDLKPENILLKTLQTPSIKLVDFGSACHEKQTVYTYIQSRFYRSPEVLLGLPYSAAIDMWSLGCIAVELFLGLPLFPGTSEFNQVCRIVEMLGLPPQFMLDNGKQTGEFFQVFSDEFGRKSYRLKSLEQYSKEHNVQEQPSKKYFQATTLPDIIRTYPMSRKSGKSADVQKELANRNSFIDFVSGLLNMDPHERWTPQQAKLHPFITGEKFTKPFRPPATSFVPSSTALAKPKAPDAAKHPYGGLPQTSARPSGKSFQDAAAYNQHLAQQQAYNSAHQAAAARQAQPAINNPYAREEAAAAAAQAQHAEAQAHAKAQAQAAHAHAQAQAQAQAQAHAQAVAAQHYDVRQSLPPAASSSSSSAYYSQGGSSGGQRSDHRLSVIPPQLAKLGIDPSLGSGQSITSLVNREDSLREWERRQNGLAPSLGGGGGGSSSSSSKRRQSQYQQLDLLQQQAEMAGSGGTAWSSGWGLSAPSSSATGGPSGGSAVQSPQSGGFSVVVDGQERGGRIMPNPHDGQGSTSLASPSIAAPPAAYSSSSSLGGRYQPSHSASHHGSLPHHHLVGGGGSSSAGGGGASGGLSALSGLGMSSHSGGGYGGGAGGLAGLGSGAPSGGSGGNGLGGGGGGGGGGGMNTLPFDIYDSGMASLMPPALTPVRIQDREREQREKQRHQQQHQQQQQQQQHPSQQQQKKDAGLGLGMMGGFGGL</sequence>
<keyword evidence="8 13" id="KW-0418">Kinase</keyword>
<keyword evidence="7 10" id="KW-0547">Nucleotide-binding</keyword>
<dbReference type="GO" id="GO:0005634">
    <property type="term" value="C:nucleus"/>
    <property type="evidence" value="ECO:0007669"/>
    <property type="project" value="TreeGrafter"/>
</dbReference>
<feature type="compositionally biased region" description="Low complexity" evidence="11">
    <location>
        <begin position="1151"/>
        <end position="1164"/>
    </location>
</feature>
<feature type="compositionally biased region" description="Polar residues" evidence="11">
    <location>
        <begin position="327"/>
        <end position="341"/>
    </location>
</feature>
<dbReference type="EMBL" id="OOIP01000008">
    <property type="protein sequence ID" value="SPO37800.1"/>
    <property type="molecule type" value="Genomic_DNA"/>
</dbReference>
<feature type="compositionally biased region" description="Polar residues" evidence="11">
    <location>
        <begin position="377"/>
        <end position="389"/>
    </location>
</feature>
<feature type="compositionally biased region" description="Low complexity" evidence="11">
    <location>
        <begin position="342"/>
        <end position="353"/>
    </location>
</feature>
<feature type="compositionally biased region" description="Low complexity" evidence="11">
    <location>
        <begin position="290"/>
        <end position="311"/>
    </location>
</feature>
<feature type="region of interest" description="Disordered" evidence="11">
    <location>
        <begin position="1147"/>
        <end position="1174"/>
    </location>
</feature>
<keyword evidence="4" id="KW-0723">Serine/threonine-protein kinase</keyword>
<feature type="region of interest" description="Disordered" evidence="11">
    <location>
        <begin position="1013"/>
        <end position="1055"/>
    </location>
</feature>
<evidence type="ECO:0000256" key="11">
    <source>
        <dbReference type="SAM" id="MobiDB-lite"/>
    </source>
</evidence>
<dbReference type="OrthoDB" id="9332038at2759"/>
<dbReference type="FunFam" id="1.10.510.10:FF:000380">
    <property type="entry name" value="Serine/threonine-protein kinase ppk15"/>
    <property type="match status" value="1"/>
</dbReference>
<feature type="region of interest" description="Disordered" evidence="11">
    <location>
        <begin position="409"/>
        <end position="548"/>
    </location>
</feature>
<evidence type="ECO:0000313" key="14">
    <source>
        <dbReference type="Proteomes" id="UP000323386"/>
    </source>
</evidence>
<dbReference type="FunFam" id="3.30.200.20:FF:000087">
    <property type="entry name" value="Dual specificity tyrosine-phosphorylation-regulated kinase 1A"/>
    <property type="match status" value="1"/>
</dbReference>
<dbReference type="SMART" id="SM00220">
    <property type="entry name" value="S_TKc"/>
    <property type="match status" value="1"/>
</dbReference>
<feature type="region of interest" description="Disordered" evidence="11">
    <location>
        <begin position="1448"/>
        <end position="1501"/>
    </location>
</feature>
<protein>
    <submittedName>
        <fullName evidence="13">Related to YAK1 - ser/thr protein kinase</fullName>
    </submittedName>
</protein>
<proteinExistence type="inferred from homology"/>
<keyword evidence="3" id="KW-0963">Cytoplasm</keyword>
<dbReference type="GO" id="GO:0004674">
    <property type="term" value="F:protein serine/threonine kinase activity"/>
    <property type="evidence" value="ECO:0007669"/>
    <property type="project" value="UniProtKB-KW"/>
</dbReference>
<feature type="compositionally biased region" description="Low complexity" evidence="11">
    <location>
        <begin position="1259"/>
        <end position="1276"/>
    </location>
</feature>
<feature type="compositionally biased region" description="Gly residues" evidence="11">
    <location>
        <begin position="1358"/>
        <end position="1370"/>
    </location>
</feature>
<dbReference type="Pfam" id="PF00069">
    <property type="entry name" value="Pkinase"/>
    <property type="match status" value="1"/>
</dbReference>
<dbReference type="SUPFAM" id="SSF56112">
    <property type="entry name" value="Protein kinase-like (PK-like)"/>
    <property type="match status" value="1"/>
</dbReference>
<dbReference type="PROSITE" id="PS00107">
    <property type="entry name" value="PROTEIN_KINASE_ATP"/>
    <property type="match status" value="1"/>
</dbReference>
<dbReference type="InterPro" id="IPR050494">
    <property type="entry name" value="Ser_Thr_dual-spec_kinase"/>
</dbReference>
<feature type="compositionally biased region" description="Polar residues" evidence="11">
    <location>
        <begin position="429"/>
        <end position="445"/>
    </location>
</feature>
<feature type="compositionally biased region" description="Polar residues" evidence="11">
    <location>
        <begin position="49"/>
        <end position="66"/>
    </location>
</feature>
<organism evidence="13 14">
    <name type="scientific">Pseudozyma flocculosa</name>
    <dbReference type="NCBI Taxonomy" id="84751"/>
    <lineage>
        <taxon>Eukaryota</taxon>
        <taxon>Fungi</taxon>
        <taxon>Dikarya</taxon>
        <taxon>Basidiomycota</taxon>
        <taxon>Ustilaginomycotina</taxon>
        <taxon>Ustilaginomycetes</taxon>
        <taxon>Ustilaginales</taxon>
        <taxon>Ustilaginaceae</taxon>
        <taxon>Pseudozyma</taxon>
    </lineage>
</organism>
<feature type="compositionally biased region" description="Basic and acidic residues" evidence="11">
    <location>
        <begin position="1452"/>
        <end position="1461"/>
    </location>
</feature>
<evidence type="ECO:0000256" key="3">
    <source>
        <dbReference type="ARBA" id="ARBA00022490"/>
    </source>
</evidence>
<dbReference type="GO" id="GO:0004713">
    <property type="term" value="F:protein tyrosine kinase activity"/>
    <property type="evidence" value="ECO:0007669"/>
    <property type="project" value="TreeGrafter"/>
</dbReference>
<keyword evidence="6" id="KW-0808">Transferase</keyword>
<feature type="compositionally biased region" description="Low complexity" evidence="11">
    <location>
        <begin position="115"/>
        <end position="129"/>
    </location>
</feature>
<evidence type="ECO:0000256" key="5">
    <source>
        <dbReference type="ARBA" id="ARBA00022553"/>
    </source>
</evidence>
<name>A0A5C3F157_9BASI</name>
<feature type="region of interest" description="Disordered" evidence="11">
    <location>
        <begin position="1209"/>
        <end position="1370"/>
    </location>
</feature>
<keyword evidence="5" id="KW-0597">Phosphoprotein</keyword>
<feature type="binding site" evidence="10">
    <location>
        <position position="701"/>
    </location>
    <ligand>
        <name>ATP</name>
        <dbReference type="ChEBI" id="CHEBI:30616"/>
    </ligand>
</feature>
<feature type="compositionally biased region" description="Low complexity" evidence="11">
    <location>
        <begin position="450"/>
        <end position="469"/>
    </location>
</feature>
<feature type="compositionally biased region" description="Gly residues" evidence="11">
    <location>
        <begin position="216"/>
        <end position="226"/>
    </location>
</feature>
<dbReference type="PROSITE" id="PS50011">
    <property type="entry name" value="PROTEIN_KINASE_DOM"/>
    <property type="match status" value="1"/>
</dbReference>
<evidence type="ECO:0000256" key="4">
    <source>
        <dbReference type="ARBA" id="ARBA00022527"/>
    </source>
</evidence>
<dbReference type="PANTHER" id="PTHR24058:SF17">
    <property type="entry name" value="HOMEODOMAIN INTERACTING PROTEIN KINASE, ISOFORM D"/>
    <property type="match status" value="1"/>
</dbReference>
<feature type="compositionally biased region" description="Low complexity" evidence="11">
    <location>
        <begin position="1468"/>
        <end position="1483"/>
    </location>
</feature>
<evidence type="ECO:0000256" key="8">
    <source>
        <dbReference type="ARBA" id="ARBA00022777"/>
    </source>
</evidence>
<dbReference type="GO" id="GO:0005737">
    <property type="term" value="C:cytoplasm"/>
    <property type="evidence" value="ECO:0007669"/>
    <property type="project" value="UniProtKB-SubCell"/>
</dbReference>
<feature type="compositionally biased region" description="Polar residues" evidence="11">
    <location>
        <begin position="163"/>
        <end position="183"/>
    </location>
</feature>
<dbReference type="GO" id="GO:0005524">
    <property type="term" value="F:ATP binding"/>
    <property type="evidence" value="ECO:0007669"/>
    <property type="project" value="UniProtKB-UniRule"/>
</dbReference>
<feature type="region of interest" description="Disordered" evidence="11">
    <location>
        <begin position="25"/>
        <end position="88"/>
    </location>
</feature>